<keyword evidence="1" id="KW-0812">Transmembrane</keyword>
<keyword evidence="1" id="KW-1133">Transmembrane helix</keyword>
<evidence type="ECO:0000256" key="1">
    <source>
        <dbReference type="SAM" id="Phobius"/>
    </source>
</evidence>
<evidence type="ECO:0000313" key="3">
    <source>
        <dbReference type="Proteomes" id="UP001224359"/>
    </source>
</evidence>
<proteinExistence type="predicted"/>
<name>A0ABT9VGS2_9BACI</name>
<dbReference type="EMBL" id="JAUSTQ010000009">
    <property type="protein sequence ID" value="MDQ0160165.1"/>
    <property type="molecule type" value="Genomic_DNA"/>
</dbReference>
<sequence>MDRFIIILSSVLFVVTWTVVIVLFVQESKTTYVAQDHFISEEISLSDKSNDSLWALHSHHLQLAQKETNASNDLVANRASFNASQLKDEFQSIDDSSLDSWRKYFNDEEDQKTISINELLNIFGQANEAVSES</sequence>
<feature type="transmembrane region" description="Helical" evidence="1">
    <location>
        <begin position="6"/>
        <end position="25"/>
    </location>
</feature>
<gene>
    <name evidence="2" type="ORF">J2S77_002167</name>
</gene>
<reference evidence="2 3" key="1">
    <citation type="submission" date="2023-07" db="EMBL/GenBank/DDBJ databases">
        <title>Genomic Encyclopedia of Type Strains, Phase IV (KMG-IV): sequencing the most valuable type-strain genomes for metagenomic binning, comparative biology and taxonomic classification.</title>
        <authorList>
            <person name="Goeker M."/>
        </authorList>
    </citation>
    <scope>NUCLEOTIDE SEQUENCE [LARGE SCALE GENOMIC DNA]</scope>
    <source>
        <strain evidence="2 3">DSM 16460</strain>
    </source>
</reference>
<dbReference type="RefSeq" id="WP_306977206.1">
    <property type="nucleotide sequence ID" value="NZ_JAUSTQ010000009.1"/>
</dbReference>
<dbReference type="Proteomes" id="UP001224359">
    <property type="component" value="Unassembled WGS sequence"/>
</dbReference>
<protein>
    <submittedName>
        <fullName evidence="2">Uncharacterized protein</fullName>
    </submittedName>
</protein>
<evidence type="ECO:0000313" key="2">
    <source>
        <dbReference type="EMBL" id="MDQ0160165.1"/>
    </source>
</evidence>
<keyword evidence="3" id="KW-1185">Reference proteome</keyword>
<organism evidence="2 3">
    <name type="scientific">Alkalibacillus salilacus</name>
    <dbReference type="NCBI Taxonomy" id="284582"/>
    <lineage>
        <taxon>Bacteria</taxon>
        <taxon>Bacillati</taxon>
        <taxon>Bacillota</taxon>
        <taxon>Bacilli</taxon>
        <taxon>Bacillales</taxon>
        <taxon>Bacillaceae</taxon>
        <taxon>Alkalibacillus</taxon>
    </lineage>
</organism>
<keyword evidence="1" id="KW-0472">Membrane</keyword>
<accession>A0ABT9VGS2</accession>
<comment type="caution">
    <text evidence="2">The sequence shown here is derived from an EMBL/GenBank/DDBJ whole genome shotgun (WGS) entry which is preliminary data.</text>
</comment>